<sequence length="158" mass="17607">MHVDFDPLQVDWSAFSSDCVQFGGYNIYRGLPYQRGAGVGAVFRSLMRYLLPIGKQIGSAIGRQGMESGNRVITNVLEGKDLKESLVSESKAGLKNLLEKAANNINTQKGQGFDFKRYKKDSAPKIGKIGRKNINKLNRQSGHQWLLRPKINVCVLTH</sequence>
<dbReference type="AlphaFoldDB" id="A0ABD2I9S7"/>
<reference evidence="1 2" key="1">
    <citation type="submission" date="2024-10" db="EMBL/GenBank/DDBJ databases">
        <authorList>
            <person name="Kim D."/>
        </authorList>
    </citation>
    <scope>NUCLEOTIDE SEQUENCE [LARGE SCALE GENOMIC DNA]</scope>
    <source>
        <strain evidence="1">BH-2024</strain>
    </source>
</reference>
<evidence type="ECO:0000313" key="1">
    <source>
        <dbReference type="EMBL" id="KAL3075852.1"/>
    </source>
</evidence>
<gene>
    <name evidence="1" type="ORF">niasHT_032055</name>
</gene>
<name>A0ABD2I9S7_9BILA</name>
<dbReference type="Proteomes" id="UP001620626">
    <property type="component" value="Unassembled WGS sequence"/>
</dbReference>
<accession>A0ABD2I9S7</accession>
<dbReference type="EMBL" id="JBICBT010001268">
    <property type="protein sequence ID" value="KAL3075852.1"/>
    <property type="molecule type" value="Genomic_DNA"/>
</dbReference>
<comment type="caution">
    <text evidence="1">The sequence shown here is derived from an EMBL/GenBank/DDBJ whole genome shotgun (WGS) entry which is preliminary data.</text>
</comment>
<proteinExistence type="predicted"/>
<organism evidence="1 2">
    <name type="scientific">Heterodera trifolii</name>
    <dbReference type="NCBI Taxonomy" id="157864"/>
    <lineage>
        <taxon>Eukaryota</taxon>
        <taxon>Metazoa</taxon>
        <taxon>Ecdysozoa</taxon>
        <taxon>Nematoda</taxon>
        <taxon>Chromadorea</taxon>
        <taxon>Rhabditida</taxon>
        <taxon>Tylenchina</taxon>
        <taxon>Tylenchomorpha</taxon>
        <taxon>Tylenchoidea</taxon>
        <taxon>Heteroderidae</taxon>
        <taxon>Heteroderinae</taxon>
        <taxon>Heterodera</taxon>
    </lineage>
</organism>
<evidence type="ECO:0000313" key="2">
    <source>
        <dbReference type="Proteomes" id="UP001620626"/>
    </source>
</evidence>
<keyword evidence="2" id="KW-1185">Reference proteome</keyword>
<protein>
    <submittedName>
        <fullName evidence="1">Uncharacterized protein</fullName>
    </submittedName>
</protein>